<accession>A0ABR9VUA8</accession>
<proteinExistence type="predicted"/>
<comment type="caution">
    <text evidence="1">The sequence shown here is derived from an EMBL/GenBank/DDBJ whole genome shotgun (WGS) entry which is preliminary data.</text>
</comment>
<dbReference type="EMBL" id="JADEVV010000031">
    <property type="protein sequence ID" value="MBE9254478.1"/>
    <property type="molecule type" value="Genomic_DNA"/>
</dbReference>
<reference evidence="1 2" key="1">
    <citation type="submission" date="2020-10" db="EMBL/GenBank/DDBJ databases">
        <authorList>
            <person name="Castelo-Branco R."/>
            <person name="Eusebio N."/>
            <person name="Adriana R."/>
            <person name="Vieira A."/>
            <person name="Brugerolle De Fraissinette N."/>
            <person name="Rezende De Castro R."/>
            <person name="Schneider M.P."/>
            <person name="Vasconcelos V."/>
            <person name="Leao P.N."/>
        </authorList>
    </citation>
    <scope>NUCLEOTIDE SEQUENCE [LARGE SCALE GENOMIC DNA]</scope>
    <source>
        <strain evidence="1 2">LEGE 00031</strain>
    </source>
</reference>
<gene>
    <name evidence="1" type="ORF">IQ217_11625</name>
</gene>
<evidence type="ECO:0000313" key="2">
    <source>
        <dbReference type="Proteomes" id="UP000658720"/>
    </source>
</evidence>
<evidence type="ECO:0000313" key="1">
    <source>
        <dbReference type="EMBL" id="MBE9254478.1"/>
    </source>
</evidence>
<protein>
    <submittedName>
        <fullName evidence="1">Uncharacterized protein</fullName>
    </submittedName>
</protein>
<name>A0ABR9VUA8_9SYNC</name>
<dbReference type="RefSeq" id="WP_194020062.1">
    <property type="nucleotide sequence ID" value="NZ_JADEVV010000031.1"/>
</dbReference>
<keyword evidence="2" id="KW-1185">Reference proteome</keyword>
<organism evidence="1 2">
    <name type="scientific">Synechocystis salina LEGE 00031</name>
    <dbReference type="NCBI Taxonomy" id="1828736"/>
    <lineage>
        <taxon>Bacteria</taxon>
        <taxon>Bacillati</taxon>
        <taxon>Cyanobacteriota</taxon>
        <taxon>Cyanophyceae</taxon>
        <taxon>Synechococcales</taxon>
        <taxon>Merismopediaceae</taxon>
        <taxon>Synechocystis</taxon>
    </lineage>
</organism>
<sequence>MRLPIFPIVASILMSTLPVVAQVILPFVGLRYEAISDPDLETLVYKNLPAGMVSEGGSIVGEVDIPQPLAVSWYRLGDVHYMWFEKILSNVITERPKGLKNHQTILVLDAVQLPGGEFYLLRGCERNGEQDPEIFVIGDTTDPDSEWVTEFKQVWRANRQTEKLEKISPVGIRCENPVWGI</sequence>
<dbReference type="Proteomes" id="UP000658720">
    <property type="component" value="Unassembled WGS sequence"/>
</dbReference>